<accession>A0A9Q1FF50</accession>
<protein>
    <submittedName>
        <fullName evidence="1">Uncharacterized protein</fullName>
    </submittedName>
</protein>
<dbReference type="Proteomes" id="UP001152622">
    <property type="component" value="Chromosome 6"/>
</dbReference>
<evidence type="ECO:0000313" key="2">
    <source>
        <dbReference type="Proteomes" id="UP001152622"/>
    </source>
</evidence>
<dbReference type="AlphaFoldDB" id="A0A9Q1FF50"/>
<comment type="caution">
    <text evidence="1">The sequence shown here is derived from an EMBL/GenBank/DDBJ whole genome shotgun (WGS) entry which is preliminary data.</text>
</comment>
<gene>
    <name evidence="1" type="ORF">SKAU_G00199140</name>
</gene>
<evidence type="ECO:0000313" key="1">
    <source>
        <dbReference type="EMBL" id="KAJ8357120.1"/>
    </source>
</evidence>
<organism evidence="1 2">
    <name type="scientific">Synaphobranchus kaupii</name>
    <name type="common">Kaup's arrowtooth eel</name>
    <dbReference type="NCBI Taxonomy" id="118154"/>
    <lineage>
        <taxon>Eukaryota</taxon>
        <taxon>Metazoa</taxon>
        <taxon>Chordata</taxon>
        <taxon>Craniata</taxon>
        <taxon>Vertebrata</taxon>
        <taxon>Euteleostomi</taxon>
        <taxon>Actinopterygii</taxon>
        <taxon>Neopterygii</taxon>
        <taxon>Teleostei</taxon>
        <taxon>Anguilliformes</taxon>
        <taxon>Synaphobranchidae</taxon>
        <taxon>Synaphobranchus</taxon>
    </lineage>
</organism>
<sequence>MIRRSWKVPRTLELSVEDMWQGSVALAALAGFGDRYCGGVGGGRGRWPQGQCGFPHGSLHKSPLLRLRSFQAERGGTTPMHLEAFLTDSAVWVC</sequence>
<name>A0A9Q1FF50_SYNKA</name>
<proteinExistence type="predicted"/>
<reference evidence="1" key="1">
    <citation type="journal article" date="2023" name="Science">
        <title>Genome structures resolve the early diversification of teleost fishes.</title>
        <authorList>
            <person name="Parey E."/>
            <person name="Louis A."/>
            <person name="Montfort J."/>
            <person name="Bouchez O."/>
            <person name="Roques C."/>
            <person name="Iampietro C."/>
            <person name="Lluch J."/>
            <person name="Castinel A."/>
            <person name="Donnadieu C."/>
            <person name="Desvignes T."/>
            <person name="Floi Bucao C."/>
            <person name="Jouanno E."/>
            <person name="Wen M."/>
            <person name="Mejri S."/>
            <person name="Dirks R."/>
            <person name="Jansen H."/>
            <person name="Henkel C."/>
            <person name="Chen W.J."/>
            <person name="Zahm M."/>
            <person name="Cabau C."/>
            <person name="Klopp C."/>
            <person name="Thompson A.W."/>
            <person name="Robinson-Rechavi M."/>
            <person name="Braasch I."/>
            <person name="Lecointre G."/>
            <person name="Bobe J."/>
            <person name="Postlethwait J.H."/>
            <person name="Berthelot C."/>
            <person name="Roest Crollius H."/>
            <person name="Guiguen Y."/>
        </authorList>
    </citation>
    <scope>NUCLEOTIDE SEQUENCE</scope>
    <source>
        <strain evidence="1">WJC10195</strain>
    </source>
</reference>
<keyword evidence="2" id="KW-1185">Reference proteome</keyword>
<dbReference type="EMBL" id="JAINUF010000006">
    <property type="protein sequence ID" value="KAJ8357120.1"/>
    <property type="molecule type" value="Genomic_DNA"/>
</dbReference>